<evidence type="ECO:0000259" key="8">
    <source>
        <dbReference type="Pfam" id="PF00150"/>
    </source>
</evidence>
<evidence type="ECO:0000256" key="5">
    <source>
        <dbReference type="ARBA" id="ARBA00023295"/>
    </source>
</evidence>
<evidence type="ECO:0000256" key="7">
    <source>
        <dbReference type="RuleBase" id="RU361153"/>
    </source>
</evidence>
<evidence type="ECO:0000256" key="1">
    <source>
        <dbReference type="ARBA" id="ARBA00005641"/>
    </source>
</evidence>
<comment type="similarity">
    <text evidence="1 7">Belongs to the glycosyl hydrolase 5 (cellulase A) family.</text>
</comment>
<reference evidence="9" key="1">
    <citation type="submission" date="2007-06" db="EMBL/GenBank/DDBJ databases">
        <authorList>
            <person name="Fulton L."/>
            <person name="Clifton S."/>
            <person name="Fulton B."/>
            <person name="Xu J."/>
            <person name="Minx P."/>
            <person name="Pepin K.H."/>
            <person name="Johnson M."/>
            <person name="Thiruvilangam P."/>
            <person name="Bhonagiri V."/>
            <person name="Nash W.E."/>
            <person name="Mardis E.R."/>
            <person name="Wilson R.K."/>
        </authorList>
    </citation>
    <scope>NUCLEOTIDE SEQUENCE [LARGE SCALE GENOMIC DNA]</scope>
    <source>
        <strain evidence="9">ATCC 8492</strain>
    </source>
</reference>
<dbReference type="InterPro" id="IPR050386">
    <property type="entry name" value="Glycosyl_hydrolase_5"/>
</dbReference>
<feature type="domain" description="Glycoside hydrolase family 5" evidence="8">
    <location>
        <begin position="146"/>
        <end position="387"/>
    </location>
</feature>
<dbReference type="Gene3D" id="3.20.20.80">
    <property type="entry name" value="Glycosidases"/>
    <property type="match status" value="1"/>
</dbReference>
<dbReference type="EMBL" id="AAYH02000038">
    <property type="protein sequence ID" value="EDO55372.1"/>
    <property type="molecule type" value="Genomic_DNA"/>
</dbReference>
<keyword evidence="6" id="KW-0624">Polysaccharide degradation</keyword>
<dbReference type="GO" id="GO:0016798">
    <property type="term" value="F:hydrolase activity, acting on glycosyl bonds"/>
    <property type="evidence" value="ECO:0007669"/>
    <property type="project" value="UniProtKB-KW"/>
</dbReference>
<dbReference type="PANTHER" id="PTHR31297:SF41">
    <property type="entry name" value="ENDOGLUCANASE, PUTATIVE (AFU_ORTHOLOGUE AFUA_5G01830)-RELATED"/>
    <property type="match status" value="1"/>
</dbReference>
<evidence type="ECO:0000313" key="9">
    <source>
        <dbReference type="EMBL" id="EDO55372.1"/>
    </source>
</evidence>
<reference evidence="9" key="2">
    <citation type="submission" date="2013-11" db="EMBL/GenBank/DDBJ databases">
        <title>Draft genome sequence of Bacteroides uniformis (ATCC 8492).</title>
        <authorList>
            <person name="Sudarsanam P."/>
            <person name="Ley R."/>
            <person name="Guruge J."/>
            <person name="Turnbaugh P.J."/>
            <person name="Mahowald M."/>
            <person name="Liep D."/>
            <person name="Gordon J."/>
        </authorList>
    </citation>
    <scope>NUCLEOTIDE SEQUENCE</scope>
    <source>
        <strain evidence="9">ATCC 8492</strain>
    </source>
</reference>
<keyword evidence="10" id="KW-1185">Reference proteome</keyword>
<evidence type="ECO:0000256" key="4">
    <source>
        <dbReference type="ARBA" id="ARBA00023277"/>
    </source>
</evidence>
<dbReference type="SUPFAM" id="SSF51445">
    <property type="entry name" value="(Trans)glycosidases"/>
    <property type="match status" value="1"/>
</dbReference>
<dbReference type="Proteomes" id="UP000004110">
    <property type="component" value="Unassembled WGS sequence"/>
</dbReference>
<dbReference type="InterPro" id="IPR001547">
    <property type="entry name" value="Glyco_hydro_5"/>
</dbReference>
<dbReference type="Pfam" id="PF00150">
    <property type="entry name" value="Cellulase"/>
    <property type="match status" value="1"/>
</dbReference>
<keyword evidence="2 7" id="KW-0378">Hydrolase</keyword>
<comment type="caution">
    <text evidence="9">The sequence shown here is derived from an EMBL/GenBank/DDBJ whole genome shotgun (WGS) entry which is preliminary data.</text>
</comment>
<dbReference type="InterPro" id="IPR017853">
    <property type="entry name" value="GH"/>
</dbReference>
<dbReference type="AlphaFoldDB" id="A0ABC9NF80"/>
<evidence type="ECO:0000313" key="10">
    <source>
        <dbReference type="Proteomes" id="UP000004110"/>
    </source>
</evidence>
<evidence type="ECO:0000256" key="3">
    <source>
        <dbReference type="ARBA" id="ARBA00023001"/>
    </source>
</evidence>
<organism evidence="9 10">
    <name type="scientific">Bacteroides uniformis (strain ATCC 8492 / DSM 6597 / CCUG 4942 / CIP 103695 / JCM 5828 / KCTC 5204 / NCTC 13054 / VPI 0061)</name>
    <dbReference type="NCBI Taxonomy" id="411479"/>
    <lineage>
        <taxon>Bacteria</taxon>
        <taxon>Pseudomonadati</taxon>
        <taxon>Bacteroidota</taxon>
        <taxon>Bacteroidia</taxon>
        <taxon>Bacteroidales</taxon>
        <taxon>Bacteroidaceae</taxon>
        <taxon>Bacteroides</taxon>
    </lineage>
</organism>
<keyword evidence="4" id="KW-0119">Carbohydrate metabolism</keyword>
<keyword evidence="5 7" id="KW-0326">Glycosidase</keyword>
<gene>
    <name evidence="9" type="ORF">BACUNI_01044</name>
</gene>
<protein>
    <submittedName>
        <fullName evidence="9">Cellulase (Glycosyl hydrolase family 5)</fullName>
    </submittedName>
</protein>
<sequence>MFVHASSLLPPIPDSPVRGVLIFPNFGEAKANIATNTITKIIAMKHLLATSITIALLSLGLAGCGEKQATKEVTSDAFVTIQGQDLIKPDGTKLFIMGTNLGNWLNPEGYMFKFNKTNSGRFINEMFCQLVGPDFTADFWKAFKDNYVTREDIRFIKEQGANTIRLPFHYKLFTDEDYMGLTAAQDGFARVDSLVEWCRESDLYLILDMHDAPGGQTGDNIDDSYGYPWLFDSEASQQLYCDIWRRIADRYKDEPVILGYELFNEPIAPYFENMEELNGKLEDVYKKGVAAIREVDSNHIILLGGAQWNGNFKPFKDSKFDDKIMYTCHRYGGEPTQAAIQTIINFRDSVNLPMYMGEIGHNTDEWQAAFCQTMRENNIGYTFWPYKKMDGSSFVGITPPENWANIVYFSEAPRATYKEIREARPAQAMSRKAMMDFIEACKLKNCVVQEGYIRSLGMK</sequence>
<keyword evidence="3" id="KW-0136">Cellulose degradation</keyword>
<accession>A0ABC9NF80</accession>
<dbReference type="PANTHER" id="PTHR31297">
    <property type="entry name" value="GLUCAN ENDO-1,6-BETA-GLUCOSIDASE B"/>
    <property type="match status" value="1"/>
</dbReference>
<evidence type="ECO:0000256" key="2">
    <source>
        <dbReference type="ARBA" id="ARBA00022801"/>
    </source>
</evidence>
<name>A0ABC9NF80_BACUC</name>
<dbReference type="GO" id="GO:0030245">
    <property type="term" value="P:cellulose catabolic process"/>
    <property type="evidence" value="ECO:0007669"/>
    <property type="project" value="UniProtKB-KW"/>
</dbReference>
<evidence type="ECO:0000256" key="6">
    <source>
        <dbReference type="ARBA" id="ARBA00023326"/>
    </source>
</evidence>
<proteinExistence type="inferred from homology"/>